<protein>
    <submittedName>
        <fullName evidence="1">Uncharacterized protein</fullName>
    </submittedName>
</protein>
<name>A0AAD0VDI7_9ACTN</name>
<sequence length="110" mass="11658">MIWGTVGVMGGLAYRGTVMCLLDNGTESATKRFTGSFAFSAACRRAVGLGSDGRRGSTAVAGKPPVRIRPHRCTLRTHLPQIVDTPGRSTVASLVMYATEPARCPVVRHG</sequence>
<gene>
    <name evidence="1" type="ORF">DTW94_05985</name>
</gene>
<reference evidence="1 2" key="1">
    <citation type="submission" date="2018-07" db="EMBL/GenBank/DDBJ databases">
        <title>Complete genome sequence of soil actinomycete Streptomyces cavourensis tj430.</title>
        <authorList>
            <person name="Wang P."/>
            <person name="Huang Y."/>
        </authorList>
    </citation>
    <scope>NUCLEOTIDE SEQUENCE [LARGE SCALE GENOMIC DNA]</scope>
    <source>
        <strain evidence="1 2">TJ430</strain>
    </source>
</reference>
<dbReference type="EMBL" id="CP030930">
    <property type="protein sequence ID" value="AXI70894.1"/>
    <property type="molecule type" value="Genomic_DNA"/>
</dbReference>
<accession>A0AAD0VDI7</accession>
<proteinExistence type="predicted"/>
<dbReference type="AlphaFoldDB" id="A0AAD0VDI7"/>
<organism evidence="1 2">
    <name type="scientific">Streptomyces cavourensis</name>
    <dbReference type="NCBI Taxonomy" id="67258"/>
    <lineage>
        <taxon>Bacteria</taxon>
        <taxon>Bacillati</taxon>
        <taxon>Actinomycetota</taxon>
        <taxon>Actinomycetes</taxon>
        <taxon>Kitasatosporales</taxon>
        <taxon>Streptomycetaceae</taxon>
        <taxon>Streptomyces</taxon>
    </lineage>
</organism>
<dbReference type="Proteomes" id="UP000253779">
    <property type="component" value="Chromosome"/>
</dbReference>
<evidence type="ECO:0000313" key="1">
    <source>
        <dbReference type="EMBL" id="AXI70894.1"/>
    </source>
</evidence>
<evidence type="ECO:0000313" key="2">
    <source>
        <dbReference type="Proteomes" id="UP000253779"/>
    </source>
</evidence>